<feature type="domain" description="N-acetyltransferase" evidence="1">
    <location>
        <begin position="7"/>
        <end position="175"/>
    </location>
</feature>
<dbReference type="PROSITE" id="PS51186">
    <property type="entry name" value="GNAT"/>
    <property type="match status" value="1"/>
</dbReference>
<protein>
    <submittedName>
        <fullName evidence="2">RimJ/RimL family protein N-acetyltransferase</fullName>
    </submittedName>
</protein>
<evidence type="ECO:0000259" key="1">
    <source>
        <dbReference type="PROSITE" id="PS51186"/>
    </source>
</evidence>
<sequence>MIGTERLILRAWRAADVAPFHAMGQDAEVMRYLGPETTIAGARAMLHEANETARTFGRCFWAMERRADRAFIGFCGVEPGPAGSPIAGLPEIGWRLARAAWGQGLATEAARAVLAAEWERGTDTVYAITVPANRRSWGLMERLGMTRVEDGDFDHPDLAPDSPLRRHVLYRIDHPLNG</sequence>
<evidence type="ECO:0000313" key="3">
    <source>
        <dbReference type="Proteomes" id="UP000560131"/>
    </source>
</evidence>
<comment type="caution">
    <text evidence="2">The sequence shown here is derived from an EMBL/GenBank/DDBJ whole genome shotgun (WGS) entry which is preliminary data.</text>
</comment>
<dbReference type="RefSeq" id="WP_184034769.1">
    <property type="nucleotide sequence ID" value="NZ_BAABAR010000001.1"/>
</dbReference>
<evidence type="ECO:0000313" key="2">
    <source>
        <dbReference type="EMBL" id="MBB5725373.1"/>
    </source>
</evidence>
<dbReference type="Gene3D" id="3.40.630.30">
    <property type="match status" value="1"/>
</dbReference>
<accession>A0ABR6N3K3</accession>
<dbReference type="PANTHER" id="PTHR43792:SF1">
    <property type="entry name" value="N-ACETYLTRANSFERASE DOMAIN-CONTAINING PROTEIN"/>
    <property type="match status" value="1"/>
</dbReference>
<name>A0ABR6N3K3_9SPHN</name>
<keyword evidence="3" id="KW-1185">Reference proteome</keyword>
<dbReference type="InterPro" id="IPR000182">
    <property type="entry name" value="GNAT_dom"/>
</dbReference>
<gene>
    <name evidence="2" type="ORF">FHS97_001289</name>
</gene>
<organism evidence="2 3">
    <name type="scientific">Sphingomonas endophytica</name>
    <dbReference type="NCBI Taxonomy" id="869719"/>
    <lineage>
        <taxon>Bacteria</taxon>
        <taxon>Pseudomonadati</taxon>
        <taxon>Pseudomonadota</taxon>
        <taxon>Alphaproteobacteria</taxon>
        <taxon>Sphingomonadales</taxon>
        <taxon>Sphingomonadaceae</taxon>
        <taxon>Sphingomonas</taxon>
    </lineage>
</organism>
<dbReference type="InterPro" id="IPR016181">
    <property type="entry name" value="Acyl_CoA_acyltransferase"/>
</dbReference>
<dbReference type="Pfam" id="PF13302">
    <property type="entry name" value="Acetyltransf_3"/>
    <property type="match status" value="1"/>
</dbReference>
<dbReference type="Proteomes" id="UP000560131">
    <property type="component" value="Unassembled WGS sequence"/>
</dbReference>
<proteinExistence type="predicted"/>
<dbReference type="InterPro" id="IPR051531">
    <property type="entry name" value="N-acetyltransferase"/>
</dbReference>
<dbReference type="EMBL" id="JACIJN010000003">
    <property type="protein sequence ID" value="MBB5725373.1"/>
    <property type="molecule type" value="Genomic_DNA"/>
</dbReference>
<reference evidence="2 3" key="1">
    <citation type="submission" date="2020-08" db="EMBL/GenBank/DDBJ databases">
        <title>Genomic Encyclopedia of Type Strains, Phase IV (KMG-IV): sequencing the most valuable type-strain genomes for metagenomic binning, comparative biology and taxonomic classification.</title>
        <authorList>
            <person name="Goeker M."/>
        </authorList>
    </citation>
    <scope>NUCLEOTIDE SEQUENCE [LARGE SCALE GENOMIC DNA]</scope>
    <source>
        <strain evidence="2 3">DSM 101535</strain>
    </source>
</reference>
<dbReference type="SUPFAM" id="SSF55729">
    <property type="entry name" value="Acyl-CoA N-acyltransferases (Nat)"/>
    <property type="match status" value="1"/>
</dbReference>
<dbReference type="PANTHER" id="PTHR43792">
    <property type="entry name" value="GNAT FAMILY, PUTATIVE (AFU_ORTHOLOGUE AFUA_3G00765)-RELATED-RELATED"/>
    <property type="match status" value="1"/>
</dbReference>